<evidence type="ECO:0000313" key="8">
    <source>
        <dbReference type="Proteomes" id="UP000199051"/>
    </source>
</evidence>
<dbReference type="Proteomes" id="UP000199051">
    <property type="component" value="Unassembled WGS sequence"/>
</dbReference>
<dbReference type="Gene3D" id="3.40.50.300">
    <property type="entry name" value="P-loop containing nucleotide triphosphate hydrolases"/>
    <property type="match status" value="1"/>
</dbReference>
<dbReference type="InterPro" id="IPR027417">
    <property type="entry name" value="P-loop_NTPase"/>
</dbReference>
<evidence type="ECO:0000259" key="6">
    <source>
        <dbReference type="PROSITE" id="PS50893"/>
    </source>
</evidence>
<organism evidence="7 8">
    <name type="scientific">Actinokineospora terrae</name>
    <dbReference type="NCBI Taxonomy" id="155974"/>
    <lineage>
        <taxon>Bacteria</taxon>
        <taxon>Bacillati</taxon>
        <taxon>Actinomycetota</taxon>
        <taxon>Actinomycetes</taxon>
        <taxon>Pseudonocardiales</taxon>
        <taxon>Pseudonocardiaceae</taxon>
        <taxon>Actinokineospora</taxon>
    </lineage>
</organism>
<comment type="similarity">
    <text evidence="5">Belongs to the ABC transporter superfamily. Drug exporter-1 (DrugE1) (TC 3.A.1.105) family.</text>
</comment>
<feature type="domain" description="ABC transporter" evidence="6">
    <location>
        <begin position="2"/>
        <end position="240"/>
    </location>
</feature>
<evidence type="ECO:0000256" key="5">
    <source>
        <dbReference type="ARBA" id="ARBA00049985"/>
    </source>
</evidence>
<dbReference type="SUPFAM" id="SSF52540">
    <property type="entry name" value="P-loop containing nucleoside triphosphate hydrolases"/>
    <property type="match status" value="1"/>
</dbReference>
<dbReference type="GO" id="GO:0005886">
    <property type="term" value="C:plasma membrane"/>
    <property type="evidence" value="ECO:0007669"/>
    <property type="project" value="UniProtKB-SubCell"/>
</dbReference>
<dbReference type="InterPro" id="IPR017871">
    <property type="entry name" value="ABC_transporter-like_CS"/>
</dbReference>
<dbReference type="AlphaFoldDB" id="A0A1H9KFZ4"/>
<dbReference type="RefSeq" id="WP_092774432.1">
    <property type="nucleotide sequence ID" value="NZ_FOGI01000001.1"/>
</dbReference>
<dbReference type="Pfam" id="PF00005">
    <property type="entry name" value="ABC_tran"/>
    <property type="match status" value="1"/>
</dbReference>
<proteinExistence type="inferred from homology"/>
<comment type="subcellular location">
    <subcellularLocation>
        <location evidence="1">Cell membrane</location>
        <topology evidence="1">Peripheral membrane protein</topology>
        <orientation evidence="1">Cytoplasmic side</orientation>
    </subcellularLocation>
</comment>
<dbReference type="InterPro" id="IPR025302">
    <property type="entry name" value="DrrA1/2-like_C"/>
</dbReference>
<dbReference type="NCBIfam" id="TIGR01188">
    <property type="entry name" value="drrA"/>
    <property type="match status" value="1"/>
</dbReference>
<dbReference type="GO" id="GO:1900753">
    <property type="term" value="P:doxorubicin transport"/>
    <property type="evidence" value="ECO:0007669"/>
    <property type="project" value="InterPro"/>
</dbReference>
<dbReference type="Pfam" id="PF13732">
    <property type="entry name" value="DrrA1-3_C"/>
    <property type="match status" value="1"/>
</dbReference>
<dbReference type="PANTHER" id="PTHR43582">
    <property type="entry name" value="LINEARMYCIN RESISTANCE ATP-BINDING PROTEIN LNRL"/>
    <property type="match status" value="1"/>
</dbReference>
<evidence type="ECO:0000256" key="2">
    <source>
        <dbReference type="ARBA" id="ARBA00022448"/>
    </source>
</evidence>
<protein>
    <submittedName>
        <fullName evidence="7">ABC-2 type transport system ATP-binding protein</fullName>
    </submittedName>
</protein>
<name>A0A1H9KFZ4_9PSEU</name>
<reference evidence="8" key="1">
    <citation type="submission" date="2016-10" db="EMBL/GenBank/DDBJ databases">
        <authorList>
            <person name="Varghese N."/>
            <person name="Submissions S."/>
        </authorList>
    </citation>
    <scope>NUCLEOTIDE SEQUENCE [LARGE SCALE GENOMIC DNA]</scope>
    <source>
        <strain evidence="8">DSM 44260</strain>
    </source>
</reference>
<dbReference type="EMBL" id="FOGI01000001">
    <property type="protein sequence ID" value="SEQ97763.1"/>
    <property type="molecule type" value="Genomic_DNA"/>
</dbReference>
<dbReference type="SMART" id="SM00382">
    <property type="entry name" value="AAA"/>
    <property type="match status" value="1"/>
</dbReference>
<sequence>MIEVKGLRKSFTLGKRRKTRTVEAVRGVDLSVAEGEIFGFLGPNGAGKTTTARILCTLLEPDGGEAVIAGADLRKDPGAVRTKVGYVPQGGTTTDEVTAREELVLQARMYGIGKAEAVERTEKALAAFELTEFADRQCRTYSGGQRRRVDIAMGIIHEPKVLFLDEPTTGLDPQSRAHLWDEVRRLRDAGMTVFLTTHYLEEADALCDRIAIIDHGEIVAIGTPTELKHGVAGDVVTVGLNGSGPRAAELLDGRDYVRKLELGEDGLRLYVDDGTTAMPQIMRVLDAGEIHFDTVELHRPSLDDVFLIKTGRSLRDK</sequence>
<evidence type="ECO:0000256" key="4">
    <source>
        <dbReference type="ARBA" id="ARBA00022840"/>
    </source>
</evidence>
<evidence type="ECO:0000313" key="7">
    <source>
        <dbReference type="EMBL" id="SEQ97763.1"/>
    </source>
</evidence>
<dbReference type="InterPro" id="IPR005894">
    <property type="entry name" value="DrrA"/>
</dbReference>
<keyword evidence="3" id="KW-0547">Nucleotide-binding</keyword>
<dbReference type="InterPro" id="IPR003593">
    <property type="entry name" value="AAA+_ATPase"/>
</dbReference>
<dbReference type="GO" id="GO:0016887">
    <property type="term" value="F:ATP hydrolysis activity"/>
    <property type="evidence" value="ECO:0007669"/>
    <property type="project" value="InterPro"/>
</dbReference>
<keyword evidence="8" id="KW-1185">Reference proteome</keyword>
<accession>A0A1H9KFZ4</accession>
<dbReference type="InterPro" id="IPR003439">
    <property type="entry name" value="ABC_transporter-like_ATP-bd"/>
</dbReference>
<evidence type="ECO:0000256" key="1">
    <source>
        <dbReference type="ARBA" id="ARBA00004413"/>
    </source>
</evidence>
<dbReference type="PANTHER" id="PTHR43582:SF5">
    <property type="entry name" value="ABC TRANSPORTER"/>
    <property type="match status" value="1"/>
</dbReference>
<dbReference type="PROSITE" id="PS50893">
    <property type="entry name" value="ABC_TRANSPORTER_2"/>
    <property type="match status" value="1"/>
</dbReference>
<dbReference type="PROSITE" id="PS00211">
    <property type="entry name" value="ABC_TRANSPORTER_1"/>
    <property type="match status" value="1"/>
</dbReference>
<dbReference type="GO" id="GO:0043215">
    <property type="term" value="P:daunorubicin transport"/>
    <property type="evidence" value="ECO:0007669"/>
    <property type="project" value="InterPro"/>
</dbReference>
<keyword evidence="4 7" id="KW-0067">ATP-binding</keyword>
<dbReference type="STRING" id="155974.SAMN04487818_101154"/>
<keyword evidence="2" id="KW-0813">Transport</keyword>
<dbReference type="GO" id="GO:0005524">
    <property type="term" value="F:ATP binding"/>
    <property type="evidence" value="ECO:0007669"/>
    <property type="project" value="UniProtKB-KW"/>
</dbReference>
<evidence type="ECO:0000256" key="3">
    <source>
        <dbReference type="ARBA" id="ARBA00022741"/>
    </source>
</evidence>
<gene>
    <name evidence="7" type="ORF">SAMN04487818_101154</name>
</gene>